<gene>
    <name evidence="7" type="ORF">Tci_270496</name>
</gene>
<evidence type="ECO:0000256" key="4">
    <source>
        <dbReference type="ARBA" id="ARBA00038043"/>
    </source>
</evidence>
<keyword evidence="3" id="KW-0677">Repeat</keyword>
<name>A0A699H4A9_TANCI</name>
<dbReference type="PANTHER" id="PTHR48059">
    <property type="entry name" value="POLYGALACTURONASE INHIBITOR 1"/>
    <property type="match status" value="1"/>
</dbReference>
<evidence type="ECO:0000259" key="6">
    <source>
        <dbReference type="Pfam" id="PF08263"/>
    </source>
</evidence>
<dbReference type="AlphaFoldDB" id="A0A699H4A9"/>
<accession>A0A699H4A9</accession>
<evidence type="ECO:0000256" key="2">
    <source>
        <dbReference type="ARBA" id="ARBA00022614"/>
    </source>
</evidence>
<keyword evidence="7" id="KW-0430">Lectin</keyword>
<feature type="non-terminal residue" evidence="7">
    <location>
        <position position="217"/>
    </location>
</feature>
<dbReference type="Pfam" id="PF08263">
    <property type="entry name" value="LRRNT_2"/>
    <property type="match status" value="1"/>
</dbReference>
<evidence type="ECO:0000256" key="5">
    <source>
        <dbReference type="SAM" id="SignalP"/>
    </source>
</evidence>
<organism evidence="7">
    <name type="scientific">Tanacetum cinerariifolium</name>
    <name type="common">Dalmatian daisy</name>
    <name type="synonym">Chrysanthemum cinerariifolium</name>
    <dbReference type="NCBI Taxonomy" id="118510"/>
    <lineage>
        <taxon>Eukaryota</taxon>
        <taxon>Viridiplantae</taxon>
        <taxon>Streptophyta</taxon>
        <taxon>Embryophyta</taxon>
        <taxon>Tracheophyta</taxon>
        <taxon>Spermatophyta</taxon>
        <taxon>Magnoliopsida</taxon>
        <taxon>eudicotyledons</taxon>
        <taxon>Gunneridae</taxon>
        <taxon>Pentapetalae</taxon>
        <taxon>asterids</taxon>
        <taxon>campanulids</taxon>
        <taxon>Asterales</taxon>
        <taxon>Asteraceae</taxon>
        <taxon>Asteroideae</taxon>
        <taxon>Anthemideae</taxon>
        <taxon>Anthemidinae</taxon>
        <taxon>Tanacetum</taxon>
    </lineage>
</organism>
<evidence type="ECO:0000313" key="7">
    <source>
        <dbReference type="EMBL" id="GEW98520.1"/>
    </source>
</evidence>
<comment type="subcellular location">
    <subcellularLocation>
        <location evidence="1">Cell envelope</location>
    </subcellularLocation>
</comment>
<dbReference type="InterPro" id="IPR001611">
    <property type="entry name" value="Leu-rich_rpt"/>
</dbReference>
<keyword evidence="2" id="KW-0433">Leucine-rich repeat</keyword>
<comment type="similarity">
    <text evidence="4">Belongs to the polygalacturonase-inhibiting protein family.</text>
</comment>
<dbReference type="SUPFAM" id="SSF52058">
    <property type="entry name" value="L domain-like"/>
    <property type="match status" value="1"/>
</dbReference>
<dbReference type="InterPro" id="IPR013210">
    <property type="entry name" value="LRR_N_plant-typ"/>
</dbReference>
<reference evidence="7" key="1">
    <citation type="journal article" date="2019" name="Sci. Rep.">
        <title>Draft genome of Tanacetum cinerariifolium, the natural source of mosquito coil.</title>
        <authorList>
            <person name="Yamashiro T."/>
            <person name="Shiraishi A."/>
            <person name="Satake H."/>
            <person name="Nakayama K."/>
        </authorList>
    </citation>
    <scope>NUCLEOTIDE SEQUENCE</scope>
</reference>
<feature type="chain" id="PRO_5025594573" evidence="5">
    <location>
        <begin position="17"/>
        <end position="217"/>
    </location>
</feature>
<feature type="domain" description="Leucine-rich repeat-containing N-terminal plant-type" evidence="6">
    <location>
        <begin position="27"/>
        <end position="65"/>
    </location>
</feature>
<proteinExistence type="inferred from homology"/>
<feature type="signal peptide" evidence="5">
    <location>
        <begin position="1"/>
        <end position="16"/>
    </location>
</feature>
<dbReference type="Gene3D" id="3.80.10.10">
    <property type="entry name" value="Ribonuclease Inhibitor"/>
    <property type="match status" value="1"/>
</dbReference>
<dbReference type="GO" id="GO:0030246">
    <property type="term" value="F:carbohydrate binding"/>
    <property type="evidence" value="ECO:0007669"/>
    <property type="project" value="UniProtKB-KW"/>
</dbReference>
<sequence>MMIILIIILLLFPSYNIVLVVDGVCDPGDKESLLSFAASFSNNNLFSNWSGGVQDCCSWDGVLCDHVRDRVVGLSLPDRGLRGSIPVSLLNLGFLRFLDLSRNFLSGSLPEGFFERRRLFRRIDLSCNRLSGSCLQIELLPATLFSLNLSSNHFNGTIDARLPQSLMAFNVSNNTFSGGIPSALCVNSPDLVVLDFSLNDFMGSIPDGFGGCSKLEV</sequence>
<evidence type="ECO:0000256" key="1">
    <source>
        <dbReference type="ARBA" id="ARBA00004196"/>
    </source>
</evidence>
<keyword evidence="5" id="KW-0732">Signal</keyword>
<dbReference type="EMBL" id="BKCJ010083599">
    <property type="protein sequence ID" value="GEW98520.1"/>
    <property type="molecule type" value="Genomic_DNA"/>
</dbReference>
<evidence type="ECO:0000256" key="3">
    <source>
        <dbReference type="ARBA" id="ARBA00022737"/>
    </source>
</evidence>
<protein>
    <submittedName>
        <fullName evidence="7">Concanavalin A-like lectin/glucanase, subgroup</fullName>
    </submittedName>
</protein>
<dbReference type="PANTHER" id="PTHR48059:SF30">
    <property type="entry name" value="OS06G0587000 PROTEIN"/>
    <property type="match status" value="1"/>
</dbReference>
<comment type="caution">
    <text evidence="7">The sequence shown here is derived from an EMBL/GenBank/DDBJ whole genome shotgun (WGS) entry which is preliminary data.</text>
</comment>
<dbReference type="InterPro" id="IPR032675">
    <property type="entry name" value="LRR_dom_sf"/>
</dbReference>
<dbReference type="InterPro" id="IPR051848">
    <property type="entry name" value="PGIP"/>
</dbReference>
<dbReference type="Pfam" id="PF00560">
    <property type="entry name" value="LRR_1"/>
    <property type="match status" value="3"/>
</dbReference>